<dbReference type="InterPro" id="IPR037952">
    <property type="entry name" value="Sensor_TorS"/>
</dbReference>
<dbReference type="InterPro" id="IPR003660">
    <property type="entry name" value="HAMP_dom"/>
</dbReference>
<dbReference type="InterPro" id="IPR038188">
    <property type="entry name" value="TorS_sensor_sf"/>
</dbReference>
<dbReference type="SUPFAM" id="SSF47384">
    <property type="entry name" value="Homodimeric domain of signal transducing histidine kinase"/>
    <property type="match status" value="1"/>
</dbReference>
<sequence>MNLSLTRRLWMGFALMAALTLMSTLVGWYSLRFVSQVEQANTQELIPTMNMARQLSEASAWELFSAQNLTIADSENMWLAQGRMLTAQSLKITALLKTLRQQGFDTTAIELQEQEIAQSLSQQGELVGQRLRLRDQQQQLSQRIVTAAGDIAEMAHGQANNAATSAGATQAGIYDLIENNQRREAEQALDRLIDTDLEYVNQMNEVRLSALRVQQMIMNLSADQAQYNAAAMDNRLNAAVRILHRRQIRIEDPVVREQVAESVNTVGRYVELLALYQQDNDISTRLQILSQNNIYQFTRFSSEVSQLVNTIEERNRAGLTSLKQASERGKTWLLLLGAVSLISLILILWRVVYRSVTRPLAQQTQALQQLLEGNIDSPFPETAGVRELDTIGRLMDAFRASVHALNNHRQQLATQVKSRTAELHALVIEHRQARAEAEKANQAKSAFLAAMSHEIRTPLYGILGTAQLLSENQALAQHQENLRAITDSGESLLTILNDILDYSAIEAGGKNVSVSDEPFEPRPLLESTLQLMNSRINGRPVTLVADFSSALPLALQGDPRRIRQIITNLLSNALRFTDRGLITLRSFTEGEQWCIEVEDTGSGIEASRLADIFKPFVQVSGKRGGTGLGLTISSSLAQAMGGELTVTSTPGVGSCFQLRLPLRPASRPTPKCPHRPVNLQGIRLLLIEDNPLTQRITVEMLTTSGALVMVASCAADALHVLQGNEHYDAVLVDFDLFESPRV</sequence>
<dbReference type="SMART" id="SM00304">
    <property type="entry name" value="HAMP"/>
    <property type="match status" value="1"/>
</dbReference>
<dbReference type="InterPro" id="IPR014302">
    <property type="entry name" value="Sig_transdc_His_kinase_TorS"/>
</dbReference>
<dbReference type="GO" id="GO:0016301">
    <property type="term" value="F:kinase activity"/>
    <property type="evidence" value="ECO:0007669"/>
    <property type="project" value="UniProtKB-KW"/>
</dbReference>
<dbReference type="CDD" id="cd00156">
    <property type="entry name" value="REC"/>
    <property type="match status" value="1"/>
</dbReference>
<accession>A0ABY2PNT3</accession>
<keyword evidence="8" id="KW-0812">Transmembrane</keyword>
<dbReference type="InterPro" id="IPR036097">
    <property type="entry name" value="HisK_dim/P_sf"/>
</dbReference>
<dbReference type="CDD" id="cd16172">
    <property type="entry name" value="TorS_sensor_domain"/>
    <property type="match status" value="1"/>
</dbReference>
<dbReference type="Pfam" id="PF21689">
    <property type="entry name" value="TorS_sensor_domain"/>
    <property type="match status" value="1"/>
</dbReference>
<feature type="modified residue" description="4-aspartylphosphate" evidence="7">
    <location>
        <position position="733"/>
    </location>
</feature>
<dbReference type="SUPFAM" id="SSF52172">
    <property type="entry name" value="CheY-like"/>
    <property type="match status" value="1"/>
</dbReference>
<dbReference type="PROSITE" id="PS50109">
    <property type="entry name" value="HIS_KIN"/>
    <property type="match status" value="1"/>
</dbReference>
<dbReference type="InterPro" id="IPR004358">
    <property type="entry name" value="Sig_transdc_His_kin-like_C"/>
</dbReference>
<dbReference type="PANTHER" id="PTHR43047:SF78">
    <property type="entry name" value="SENSORY_REGULATORY PROTEIN RPFC"/>
    <property type="match status" value="1"/>
</dbReference>
<dbReference type="CDD" id="cd16922">
    <property type="entry name" value="HATPase_EvgS-ArcB-TorS-like"/>
    <property type="match status" value="1"/>
</dbReference>
<dbReference type="EMBL" id="QFVP01000028">
    <property type="protein sequence ID" value="THE33669.1"/>
    <property type="molecule type" value="Genomic_DNA"/>
</dbReference>
<evidence type="ECO:0000259" key="10">
    <source>
        <dbReference type="PROSITE" id="PS50110"/>
    </source>
</evidence>
<dbReference type="InterPro" id="IPR036890">
    <property type="entry name" value="HATPase_C_sf"/>
</dbReference>
<dbReference type="Pfam" id="PF02518">
    <property type="entry name" value="HATPase_c"/>
    <property type="match status" value="1"/>
</dbReference>
<evidence type="ECO:0000256" key="6">
    <source>
        <dbReference type="ARBA" id="ARBA00022777"/>
    </source>
</evidence>
<comment type="catalytic activity">
    <reaction evidence="1">
        <text>ATP + protein L-histidine = ADP + protein N-phospho-L-histidine.</text>
        <dbReference type="EC" id="2.7.13.3"/>
    </reaction>
</comment>
<name>A0ABY2PNT3_9ENTR</name>
<dbReference type="SMART" id="SM00388">
    <property type="entry name" value="HisKA"/>
    <property type="match status" value="1"/>
</dbReference>
<keyword evidence="6 12" id="KW-0418">Kinase</keyword>
<dbReference type="Proteomes" id="UP000306790">
    <property type="component" value="Unassembled WGS sequence"/>
</dbReference>
<comment type="subcellular location">
    <subcellularLocation>
        <location evidence="2">Cell inner membrane</location>
        <topology evidence="2">Multi-pass membrane protein</topology>
    </subcellularLocation>
</comment>
<protein>
    <recommendedName>
        <fullName evidence="3">histidine kinase</fullName>
        <ecNumber evidence="3">2.7.13.3</ecNumber>
    </recommendedName>
</protein>
<dbReference type="EC" id="2.7.13.3" evidence="3"/>
<comment type="caution">
    <text evidence="12">The sequence shown here is derived from an EMBL/GenBank/DDBJ whole genome shotgun (WGS) entry which is preliminary data.</text>
</comment>
<feature type="transmembrane region" description="Helical" evidence="8">
    <location>
        <begin position="332"/>
        <end position="353"/>
    </location>
</feature>
<dbReference type="InterPro" id="IPR011006">
    <property type="entry name" value="CheY-like_superfamily"/>
</dbReference>
<dbReference type="SMART" id="SM00387">
    <property type="entry name" value="HATPase_c"/>
    <property type="match status" value="1"/>
</dbReference>
<keyword evidence="5" id="KW-0808">Transferase</keyword>
<keyword evidence="8" id="KW-0472">Membrane</keyword>
<dbReference type="InterPro" id="IPR003594">
    <property type="entry name" value="HATPase_dom"/>
</dbReference>
<dbReference type="PANTHER" id="PTHR43047">
    <property type="entry name" value="TWO-COMPONENT HISTIDINE PROTEIN KINASE"/>
    <property type="match status" value="1"/>
</dbReference>
<dbReference type="SUPFAM" id="SSF55874">
    <property type="entry name" value="ATPase domain of HSP90 chaperone/DNA topoisomerase II/histidine kinase"/>
    <property type="match status" value="1"/>
</dbReference>
<feature type="transmembrane region" description="Helical" evidence="8">
    <location>
        <begin position="12"/>
        <end position="31"/>
    </location>
</feature>
<dbReference type="PRINTS" id="PR00344">
    <property type="entry name" value="BCTRLSENSOR"/>
</dbReference>
<evidence type="ECO:0000256" key="3">
    <source>
        <dbReference type="ARBA" id="ARBA00012438"/>
    </source>
</evidence>
<dbReference type="NCBIfam" id="TIGR02956">
    <property type="entry name" value="TMAO_torS"/>
    <property type="match status" value="1"/>
</dbReference>
<evidence type="ECO:0000313" key="12">
    <source>
        <dbReference type="EMBL" id="THE33669.1"/>
    </source>
</evidence>
<dbReference type="Gene3D" id="3.30.565.10">
    <property type="entry name" value="Histidine kinase-like ATPase, C-terminal domain"/>
    <property type="match status" value="1"/>
</dbReference>
<dbReference type="InterPro" id="IPR005467">
    <property type="entry name" value="His_kinase_dom"/>
</dbReference>
<feature type="domain" description="Response regulatory" evidence="10">
    <location>
        <begin position="683"/>
        <end position="742"/>
    </location>
</feature>
<keyword evidence="13" id="KW-1185">Reference proteome</keyword>
<dbReference type="InterPro" id="IPR001789">
    <property type="entry name" value="Sig_transdc_resp-reg_receiver"/>
</dbReference>
<evidence type="ECO:0000256" key="1">
    <source>
        <dbReference type="ARBA" id="ARBA00000085"/>
    </source>
</evidence>
<evidence type="ECO:0000256" key="2">
    <source>
        <dbReference type="ARBA" id="ARBA00004429"/>
    </source>
</evidence>
<dbReference type="PROSITE" id="PS50885">
    <property type="entry name" value="HAMP"/>
    <property type="match status" value="1"/>
</dbReference>
<keyword evidence="8" id="KW-1133">Transmembrane helix</keyword>
<dbReference type="Gene3D" id="6.10.340.10">
    <property type="match status" value="1"/>
</dbReference>
<dbReference type="Gene3D" id="3.40.50.2300">
    <property type="match status" value="1"/>
</dbReference>
<reference evidence="12 13" key="1">
    <citation type="submission" date="2018-05" db="EMBL/GenBank/DDBJ databases">
        <title>Isolation and genomic analyses of lactose-positive bacteria from faecal samples of preterm neonates.</title>
        <authorList>
            <person name="Chen Y."/>
            <person name="Brook T.C."/>
            <person name="O'Neill I."/>
            <person name="Soe C.Z."/>
            <person name="Hall L.J."/>
            <person name="Hoyles L."/>
        </authorList>
    </citation>
    <scope>NUCLEOTIDE SEQUENCE [LARGE SCALE GENOMIC DNA]</scope>
    <source>
        <strain evidence="12 13">P080C CL</strain>
    </source>
</reference>
<evidence type="ECO:0000256" key="4">
    <source>
        <dbReference type="ARBA" id="ARBA00022553"/>
    </source>
</evidence>
<evidence type="ECO:0000259" key="9">
    <source>
        <dbReference type="PROSITE" id="PS50109"/>
    </source>
</evidence>
<organism evidence="12 13">
    <name type="scientific">Citrobacter murliniae</name>
    <dbReference type="NCBI Taxonomy" id="67829"/>
    <lineage>
        <taxon>Bacteria</taxon>
        <taxon>Pseudomonadati</taxon>
        <taxon>Pseudomonadota</taxon>
        <taxon>Gammaproteobacteria</taxon>
        <taxon>Enterobacterales</taxon>
        <taxon>Enterobacteriaceae</taxon>
        <taxon>Citrobacter</taxon>
        <taxon>Citrobacter freundii complex</taxon>
    </lineage>
</organism>
<evidence type="ECO:0000256" key="7">
    <source>
        <dbReference type="PROSITE-ProRule" id="PRU00169"/>
    </source>
</evidence>
<feature type="domain" description="HAMP" evidence="11">
    <location>
        <begin position="354"/>
        <end position="410"/>
    </location>
</feature>
<dbReference type="CDD" id="cd00082">
    <property type="entry name" value="HisKA"/>
    <property type="match status" value="1"/>
</dbReference>
<dbReference type="Pfam" id="PF00672">
    <property type="entry name" value="HAMP"/>
    <property type="match status" value="1"/>
</dbReference>
<gene>
    <name evidence="12" type="ORF">DJ535_23670</name>
</gene>
<dbReference type="InterPro" id="IPR003661">
    <property type="entry name" value="HisK_dim/P_dom"/>
</dbReference>
<dbReference type="Gene3D" id="1.20.58.920">
    <property type="match status" value="1"/>
</dbReference>
<dbReference type="Gene3D" id="1.10.287.130">
    <property type="match status" value="1"/>
</dbReference>
<proteinExistence type="predicted"/>
<evidence type="ECO:0000256" key="8">
    <source>
        <dbReference type="SAM" id="Phobius"/>
    </source>
</evidence>
<dbReference type="NCBIfam" id="NF008543">
    <property type="entry name" value="PRK11466.1"/>
    <property type="match status" value="1"/>
</dbReference>
<feature type="domain" description="Histidine kinase" evidence="9">
    <location>
        <begin position="450"/>
        <end position="664"/>
    </location>
</feature>
<evidence type="ECO:0000313" key="13">
    <source>
        <dbReference type="Proteomes" id="UP000306790"/>
    </source>
</evidence>
<evidence type="ECO:0000256" key="5">
    <source>
        <dbReference type="ARBA" id="ARBA00022679"/>
    </source>
</evidence>
<evidence type="ECO:0000259" key="11">
    <source>
        <dbReference type="PROSITE" id="PS50885"/>
    </source>
</evidence>
<dbReference type="PROSITE" id="PS50110">
    <property type="entry name" value="RESPONSE_REGULATORY"/>
    <property type="match status" value="1"/>
</dbReference>
<dbReference type="Pfam" id="PF00512">
    <property type="entry name" value="HisKA"/>
    <property type="match status" value="1"/>
</dbReference>
<keyword evidence="4 7" id="KW-0597">Phosphoprotein</keyword>